<dbReference type="AlphaFoldDB" id="R0JTJ8"/>
<organism evidence="1 2">
    <name type="scientific">Anas platyrhynchos</name>
    <name type="common">Mallard</name>
    <name type="synonym">Anas boschas</name>
    <dbReference type="NCBI Taxonomy" id="8839"/>
    <lineage>
        <taxon>Eukaryota</taxon>
        <taxon>Metazoa</taxon>
        <taxon>Chordata</taxon>
        <taxon>Craniata</taxon>
        <taxon>Vertebrata</taxon>
        <taxon>Euteleostomi</taxon>
        <taxon>Archelosauria</taxon>
        <taxon>Archosauria</taxon>
        <taxon>Dinosauria</taxon>
        <taxon>Saurischia</taxon>
        <taxon>Theropoda</taxon>
        <taxon>Coelurosauria</taxon>
        <taxon>Aves</taxon>
        <taxon>Neognathae</taxon>
        <taxon>Galloanserae</taxon>
        <taxon>Anseriformes</taxon>
        <taxon>Anatidae</taxon>
        <taxon>Anatinae</taxon>
        <taxon>Anas</taxon>
    </lineage>
</organism>
<accession>R0JTJ8</accession>
<reference evidence="2" key="1">
    <citation type="journal article" date="2013" name="Nat. Genet.">
        <title>The duck genome and transcriptome provide insight into an avian influenza virus reservoir species.</title>
        <authorList>
            <person name="Huang Y."/>
            <person name="Li Y."/>
            <person name="Burt D.W."/>
            <person name="Chen H."/>
            <person name="Zhang Y."/>
            <person name="Qian W."/>
            <person name="Kim H."/>
            <person name="Gan S."/>
            <person name="Zhao Y."/>
            <person name="Li J."/>
            <person name="Yi K."/>
            <person name="Feng H."/>
            <person name="Zhu P."/>
            <person name="Li B."/>
            <person name="Liu Q."/>
            <person name="Fairley S."/>
            <person name="Magor K.E."/>
            <person name="Du Z."/>
            <person name="Hu X."/>
            <person name="Goodman L."/>
            <person name="Tafer H."/>
            <person name="Vignal A."/>
            <person name="Lee T."/>
            <person name="Kim K.W."/>
            <person name="Sheng Z."/>
            <person name="An Y."/>
            <person name="Searle S."/>
            <person name="Herrero J."/>
            <person name="Groenen M.A."/>
            <person name="Crooijmans R.P."/>
            <person name="Faraut T."/>
            <person name="Cai Q."/>
            <person name="Webster R.G."/>
            <person name="Aldridge J.R."/>
            <person name="Warren W.C."/>
            <person name="Bartschat S."/>
            <person name="Kehr S."/>
            <person name="Marz M."/>
            <person name="Stadler P.F."/>
            <person name="Smith J."/>
            <person name="Kraus R.H."/>
            <person name="Zhao Y."/>
            <person name="Ren L."/>
            <person name="Fei J."/>
            <person name="Morisson M."/>
            <person name="Kaiser P."/>
            <person name="Griffin D.K."/>
            <person name="Rao M."/>
            <person name="Pitel F."/>
            <person name="Wang J."/>
            <person name="Li N."/>
        </authorList>
    </citation>
    <scope>NUCLEOTIDE SEQUENCE [LARGE SCALE GENOMIC DNA]</scope>
</reference>
<keyword evidence="2" id="KW-1185">Reference proteome</keyword>
<evidence type="ECO:0000313" key="2">
    <source>
        <dbReference type="Proteomes" id="UP000296049"/>
    </source>
</evidence>
<proteinExistence type="predicted"/>
<name>R0JTJ8_ANAPL</name>
<evidence type="ECO:0000313" key="1">
    <source>
        <dbReference type="EMBL" id="EOB00502.1"/>
    </source>
</evidence>
<protein>
    <submittedName>
        <fullName evidence="1">Uncharacterized protein</fullName>
    </submittedName>
</protein>
<gene>
    <name evidence="1" type="ORF">Anapl_13409</name>
</gene>
<sequence length="302" mass="33626">MQVGRYLFQPHYTRCGVSSVTPSPQQLTARKCKLKLIFLKHLDENCSHLGTSVTAQLYLHSKAEHADDGVIWTIHSSMYIIWNSHGAASPAALMAPKPVLTAAENEVPSAHIKSHVKVQMKEISSSSQIPRSTSCASSREKQLLTQADRHTHLNLKEPECRKYLPNMLTEDCNSSKLCNWIPTAGPQLVLELNSMPMILSANIVLLAEKHFKFRGEKGGGTHPEGKDSQALALQQMPKVEEPEKCVVILPPGMPTPKEPSFPQKYAEEVPCVGYFTLSSRTFRHFFLLISTKVIWMQQSSPG</sequence>
<dbReference type="Proteomes" id="UP000296049">
    <property type="component" value="Unassembled WGS sequence"/>
</dbReference>
<dbReference type="EMBL" id="KB743192">
    <property type="protein sequence ID" value="EOB00502.1"/>
    <property type="molecule type" value="Genomic_DNA"/>
</dbReference>